<reference evidence="8 9" key="1">
    <citation type="submission" date="2018-08" db="EMBL/GenBank/DDBJ databases">
        <title>A genome reference for cultivated species of the human gut microbiota.</title>
        <authorList>
            <person name="Zou Y."/>
            <person name="Xue W."/>
            <person name="Luo G."/>
        </authorList>
    </citation>
    <scope>NUCLEOTIDE SEQUENCE [LARGE SCALE GENOMIC DNA]</scope>
    <source>
        <strain evidence="8 9">OF03-3</strain>
    </source>
</reference>
<feature type="transmembrane region" description="Helical" evidence="6">
    <location>
        <begin position="374"/>
        <end position="396"/>
    </location>
</feature>
<keyword evidence="5 6" id="KW-0472">Membrane</keyword>
<dbReference type="GO" id="GO:0005886">
    <property type="term" value="C:plasma membrane"/>
    <property type="evidence" value="ECO:0007669"/>
    <property type="project" value="UniProtKB-SubCell"/>
</dbReference>
<reference evidence="7" key="2">
    <citation type="submission" date="2022-07" db="EMBL/GenBank/DDBJ databases">
        <title>Prevotella copri.</title>
        <authorList>
            <person name="Yang C."/>
        </authorList>
    </citation>
    <scope>NUCLEOTIDE SEQUENCE</scope>
    <source>
        <strain evidence="7">HF1805</strain>
    </source>
</reference>
<feature type="transmembrane region" description="Helical" evidence="6">
    <location>
        <begin position="124"/>
        <end position="145"/>
    </location>
</feature>
<name>A0AA92UJZ9_9BACT</name>
<keyword evidence="3 6" id="KW-0812">Transmembrane</keyword>
<feature type="transmembrane region" description="Helical" evidence="6">
    <location>
        <begin position="466"/>
        <end position="486"/>
    </location>
</feature>
<evidence type="ECO:0000256" key="6">
    <source>
        <dbReference type="SAM" id="Phobius"/>
    </source>
</evidence>
<dbReference type="EMBL" id="JANDWU010000028">
    <property type="protein sequence ID" value="MCP9550333.1"/>
    <property type="molecule type" value="Genomic_DNA"/>
</dbReference>
<proteinExistence type="predicted"/>
<comment type="caution">
    <text evidence="8">The sequence shown here is derived from an EMBL/GenBank/DDBJ whole genome shotgun (WGS) entry which is preliminary data.</text>
</comment>
<evidence type="ECO:0000256" key="1">
    <source>
        <dbReference type="ARBA" id="ARBA00004651"/>
    </source>
</evidence>
<feature type="transmembrane region" description="Helical" evidence="6">
    <location>
        <begin position="41"/>
        <end position="63"/>
    </location>
</feature>
<accession>A0AA92UJZ9</accession>
<dbReference type="AlphaFoldDB" id="A0AA92UJZ9"/>
<evidence type="ECO:0000256" key="2">
    <source>
        <dbReference type="ARBA" id="ARBA00022475"/>
    </source>
</evidence>
<dbReference type="EMBL" id="QSCI01000108">
    <property type="protein sequence ID" value="RGX89996.1"/>
    <property type="molecule type" value="Genomic_DNA"/>
</dbReference>
<evidence type="ECO:0000313" key="9">
    <source>
        <dbReference type="Proteomes" id="UP000285604"/>
    </source>
</evidence>
<comment type="subcellular location">
    <subcellularLocation>
        <location evidence="1">Cell membrane</location>
        <topology evidence="1">Multi-pass membrane protein</topology>
    </subcellularLocation>
</comment>
<evidence type="ECO:0000313" key="8">
    <source>
        <dbReference type="EMBL" id="RGX89996.1"/>
    </source>
</evidence>
<dbReference type="Pfam" id="PF01554">
    <property type="entry name" value="MatE"/>
    <property type="match status" value="1"/>
</dbReference>
<dbReference type="PANTHER" id="PTHR30250">
    <property type="entry name" value="PST FAMILY PREDICTED COLANIC ACID TRANSPORTER"/>
    <property type="match status" value="1"/>
</dbReference>
<dbReference type="Proteomes" id="UP000285604">
    <property type="component" value="Unassembled WGS sequence"/>
</dbReference>
<dbReference type="RefSeq" id="WP_119230041.1">
    <property type="nucleotide sequence ID" value="NZ_JANDWU010000028.1"/>
</dbReference>
<sequence length="503" mass="57116">MANNKRIAKNTMFLYFRMMLIMGVTLYTSRVVLKTLGIEDFGIYNVVGGIVTMFTFLNGALGSATSRYITFELGKKNYERLNQVFNVAFLIHLLIGVLVIVLAETIGLWFFYEKMTIPENRMFAAFWVYQISILTCFFTLTQVPYNATIIAHENMKIYAWVGIVEVICKLLVVYLLVISPFDKLVFYAALLCLIQVSIICFYRIYCSRQYKESSLKLYKDKGLYKEMFGYAGSDLIGNISVLAQGQGLNLLLNVFFGPVVNAARGVAYQVQGAVTQFSTNFMTAVRPQIIKSYAQGDLKGMMKLVVDSSCFSYYLMWIISFPIMLEADYILKLWLGEYPEHTVNFLNLVLVLCLIQTLKTPRTTIFHATGHIKLTNMVVGSILCSAFPLAYLFLKIGMSPEAVFWAANITMLVSEFASIFILKKYVKYSIPSYLLHVHGRCLLVSCVSAIVPFLCFDKFMEPSFVRLLLTGVMTTMFIVVTVLAIGMDKEMRMKILNLIKNKI</sequence>
<evidence type="ECO:0000313" key="7">
    <source>
        <dbReference type="EMBL" id="MCP9550333.1"/>
    </source>
</evidence>
<evidence type="ECO:0000256" key="5">
    <source>
        <dbReference type="ARBA" id="ARBA00023136"/>
    </source>
</evidence>
<dbReference type="PANTHER" id="PTHR30250:SF26">
    <property type="entry name" value="PSMA PROTEIN"/>
    <property type="match status" value="1"/>
</dbReference>
<dbReference type="GO" id="GO:0015297">
    <property type="term" value="F:antiporter activity"/>
    <property type="evidence" value="ECO:0007669"/>
    <property type="project" value="InterPro"/>
</dbReference>
<evidence type="ECO:0000256" key="4">
    <source>
        <dbReference type="ARBA" id="ARBA00022989"/>
    </source>
</evidence>
<feature type="transmembrane region" description="Helical" evidence="6">
    <location>
        <begin position="304"/>
        <end position="325"/>
    </location>
</feature>
<keyword evidence="4 6" id="KW-1133">Transmembrane helix</keyword>
<dbReference type="GO" id="GO:0042910">
    <property type="term" value="F:xenobiotic transmembrane transporter activity"/>
    <property type="evidence" value="ECO:0007669"/>
    <property type="project" value="InterPro"/>
</dbReference>
<feature type="transmembrane region" description="Helical" evidence="6">
    <location>
        <begin position="434"/>
        <end position="454"/>
    </location>
</feature>
<gene>
    <name evidence="8" type="ORF">DXA63_14700</name>
    <name evidence="7" type="ORF">NNC68_12765</name>
</gene>
<feature type="transmembrane region" description="Helical" evidence="6">
    <location>
        <begin position="157"/>
        <end position="178"/>
    </location>
</feature>
<feature type="transmembrane region" description="Helical" evidence="6">
    <location>
        <begin position="12"/>
        <end position="29"/>
    </location>
</feature>
<organism evidence="8 9">
    <name type="scientific">Segatella copri</name>
    <dbReference type="NCBI Taxonomy" id="165179"/>
    <lineage>
        <taxon>Bacteria</taxon>
        <taxon>Pseudomonadati</taxon>
        <taxon>Bacteroidota</taxon>
        <taxon>Bacteroidia</taxon>
        <taxon>Bacteroidales</taxon>
        <taxon>Prevotellaceae</taxon>
        <taxon>Segatella</taxon>
    </lineage>
</organism>
<dbReference type="InterPro" id="IPR050833">
    <property type="entry name" value="Poly_Biosynth_Transport"/>
</dbReference>
<protein>
    <submittedName>
        <fullName evidence="7">MATE family efflux transporter</fullName>
    </submittedName>
    <submittedName>
        <fullName evidence="8">Multidrug transporter</fullName>
    </submittedName>
</protein>
<feature type="transmembrane region" description="Helical" evidence="6">
    <location>
        <begin position="84"/>
        <end position="112"/>
    </location>
</feature>
<dbReference type="InterPro" id="IPR002528">
    <property type="entry name" value="MATE_fam"/>
</dbReference>
<feature type="transmembrane region" description="Helical" evidence="6">
    <location>
        <begin position="184"/>
        <end position="205"/>
    </location>
</feature>
<keyword evidence="2" id="KW-1003">Cell membrane</keyword>
<evidence type="ECO:0000256" key="3">
    <source>
        <dbReference type="ARBA" id="ARBA00022692"/>
    </source>
</evidence>
<feature type="transmembrane region" description="Helical" evidence="6">
    <location>
        <begin position="345"/>
        <end position="362"/>
    </location>
</feature>
<feature type="transmembrane region" description="Helical" evidence="6">
    <location>
        <begin position="402"/>
        <end position="422"/>
    </location>
</feature>
<dbReference type="Proteomes" id="UP001205506">
    <property type="component" value="Unassembled WGS sequence"/>
</dbReference>